<evidence type="ECO:0000259" key="1">
    <source>
        <dbReference type="PROSITE" id="PS50801"/>
    </source>
</evidence>
<dbReference type="InterPro" id="IPR052746">
    <property type="entry name" value="MlaB_ABC_Transporter"/>
</dbReference>
<evidence type="ECO:0000313" key="2">
    <source>
        <dbReference type="EMBL" id="MCI2284960.1"/>
    </source>
</evidence>
<name>A0ABS9X3Y0_9GAMM</name>
<comment type="caution">
    <text evidence="2">The sequence shown here is derived from an EMBL/GenBank/DDBJ whole genome shotgun (WGS) entry which is preliminary data.</text>
</comment>
<dbReference type="Gene3D" id="3.30.750.24">
    <property type="entry name" value="STAS domain"/>
    <property type="match status" value="1"/>
</dbReference>
<evidence type="ECO:0000313" key="3">
    <source>
        <dbReference type="Proteomes" id="UP001139646"/>
    </source>
</evidence>
<dbReference type="Proteomes" id="UP001139646">
    <property type="component" value="Unassembled WGS sequence"/>
</dbReference>
<dbReference type="InterPro" id="IPR036513">
    <property type="entry name" value="STAS_dom_sf"/>
</dbReference>
<dbReference type="PROSITE" id="PS50801">
    <property type="entry name" value="STAS"/>
    <property type="match status" value="1"/>
</dbReference>
<protein>
    <submittedName>
        <fullName evidence="2">STAS domain-containing protein</fullName>
    </submittedName>
</protein>
<dbReference type="EMBL" id="JAKKSL010000003">
    <property type="protein sequence ID" value="MCI2284960.1"/>
    <property type="molecule type" value="Genomic_DNA"/>
</dbReference>
<gene>
    <name evidence="2" type="ORF">L3081_18150</name>
</gene>
<dbReference type="PANTHER" id="PTHR35849">
    <property type="entry name" value="BLR2341 PROTEIN"/>
    <property type="match status" value="1"/>
</dbReference>
<accession>A0ABS9X3Y0</accession>
<keyword evidence="3" id="KW-1185">Reference proteome</keyword>
<dbReference type="SUPFAM" id="SSF52091">
    <property type="entry name" value="SpoIIaa-like"/>
    <property type="match status" value="1"/>
</dbReference>
<proteinExistence type="predicted"/>
<reference evidence="2" key="1">
    <citation type="submission" date="2022-01" db="EMBL/GenBank/DDBJ databases">
        <title>Colwellia maritima, isolated from seawater.</title>
        <authorList>
            <person name="Kristyanto S."/>
            <person name="Jung J."/>
            <person name="Jeon C.O."/>
        </authorList>
    </citation>
    <scope>NUCLEOTIDE SEQUENCE</scope>
    <source>
        <strain evidence="2">MSW7</strain>
    </source>
</reference>
<feature type="domain" description="STAS" evidence="1">
    <location>
        <begin position="13"/>
        <end position="100"/>
    </location>
</feature>
<dbReference type="RefSeq" id="WP_242287466.1">
    <property type="nucleotide sequence ID" value="NZ_JAKKSL010000003.1"/>
</dbReference>
<sequence length="100" mass="10874">MENITLNITGNNIVLAGELTRQTVMTLPKESIKQIINQQTSTIDLQQVNQIDTAGLAWLFYLLELASQTGCQLTFSSVPAKLKKLISLSGVDGFLPVNPA</sequence>
<dbReference type="CDD" id="cd07043">
    <property type="entry name" value="STAS_anti-anti-sigma_factors"/>
    <property type="match status" value="1"/>
</dbReference>
<organism evidence="2 3">
    <name type="scientific">Colwellia maritima</name>
    <dbReference type="NCBI Taxonomy" id="2912588"/>
    <lineage>
        <taxon>Bacteria</taxon>
        <taxon>Pseudomonadati</taxon>
        <taxon>Pseudomonadota</taxon>
        <taxon>Gammaproteobacteria</taxon>
        <taxon>Alteromonadales</taxon>
        <taxon>Colwelliaceae</taxon>
        <taxon>Colwellia</taxon>
    </lineage>
</organism>
<dbReference type="Pfam" id="PF13466">
    <property type="entry name" value="STAS_2"/>
    <property type="match status" value="1"/>
</dbReference>
<dbReference type="InterPro" id="IPR002645">
    <property type="entry name" value="STAS_dom"/>
</dbReference>
<dbReference type="InterPro" id="IPR058548">
    <property type="entry name" value="MlaB-like_STAS"/>
</dbReference>
<dbReference type="PANTHER" id="PTHR35849:SF1">
    <property type="entry name" value="INTERMEMBRANE PHOSPHOLIPID TRANSPORT SYSTEM BINDING PROTEIN MLAB"/>
    <property type="match status" value="1"/>
</dbReference>